<dbReference type="SUPFAM" id="SSF52266">
    <property type="entry name" value="SGNH hydrolase"/>
    <property type="match status" value="1"/>
</dbReference>
<dbReference type="PANTHER" id="PTHR31988">
    <property type="entry name" value="ESTERASE, PUTATIVE (DUF303)-RELATED"/>
    <property type="match status" value="1"/>
</dbReference>
<dbReference type="RefSeq" id="WP_382383688.1">
    <property type="nucleotide sequence ID" value="NZ_JBHMEZ010000012.1"/>
</dbReference>
<name>A0ABV5F439_9FLAO</name>
<dbReference type="EMBL" id="JBHMEZ010000012">
    <property type="protein sequence ID" value="MFB9054212.1"/>
    <property type="molecule type" value="Genomic_DNA"/>
</dbReference>
<protein>
    <submittedName>
        <fullName evidence="3">Sialate O-acetylesterase</fullName>
    </submittedName>
</protein>
<sequence>MKRIHILIFLIAVSSLVGCKAKQVTDTRQQPMELYLCIGQSNMAGRATVEAQDKDSLDNVFLYTGNEDKPWEKAANPLNKYSTVRKSMKMQKLSPSSGFAKEMAKISSGTQIGLIVNAKGGTSIEEWEPGDTLYNEAVNQAKKAMKYGVLKGVIWHQGEANVGKYDKYMPKIKALIEALRSDLNAPNLPFVAGQLSADKPQRVNFNTMILELPNQVENTGVVTTENTKTIDKTHFDSKSQRVLGKRYAEEMVKLISKN</sequence>
<dbReference type="Gene3D" id="3.40.50.1110">
    <property type="entry name" value="SGNH hydrolase"/>
    <property type="match status" value="1"/>
</dbReference>
<evidence type="ECO:0000259" key="2">
    <source>
        <dbReference type="Pfam" id="PF03629"/>
    </source>
</evidence>
<evidence type="ECO:0000256" key="1">
    <source>
        <dbReference type="ARBA" id="ARBA00022801"/>
    </source>
</evidence>
<dbReference type="InterPro" id="IPR005181">
    <property type="entry name" value="SASA"/>
</dbReference>
<dbReference type="Proteomes" id="UP001589605">
    <property type="component" value="Unassembled WGS sequence"/>
</dbReference>
<dbReference type="InterPro" id="IPR036514">
    <property type="entry name" value="SGNH_hydro_sf"/>
</dbReference>
<gene>
    <name evidence="3" type="ORF">ACFFVB_14075</name>
</gene>
<feature type="domain" description="Sialate O-acetylesterase" evidence="2">
    <location>
        <begin position="32"/>
        <end position="252"/>
    </location>
</feature>
<accession>A0ABV5F439</accession>
<keyword evidence="4" id="KW-1185">Reference proteome</keyword>
<dbReference type="Pfam" id="PF03629">
    <property type="entry name" value="SASA"/>
    <property type="match status" value="1"/>
</dbReference>
<dbReference type="PANTHER" id="PTHR31988:SF19">
    <property type="entry name" value="9-O-ACETYL-N-ACETYLNEURAMINIC ACID DEACETYLASE-RELATED"/>
    <property type="match status" value="1"/>
</dbReference>
<evidence type="ECO:0000313" key="3">
    <source>
        <dbReference type="EMBL" id="MFB9054212.1"/>
    </source>
</evidence>
<dbReference type="PROSITE" id="PS51257">
    <property type="entry name" value="PROKAR_LIPOPROTEIN"/>
    <property type="match status" value="1"/>
</dbReference>
<proteinExistence type="predicted"/>
<evidence type="ECO:0000313" key="4">
    <source>
        <dbReference type="Proteomes" id="UP001589605"/>
    </source>
</evidence>
<reference evidence="3 4" key="1">
    <citation type="submission" date="2024-09" db="EMBL/GenBank/DDBJ databases">
        <authorList>
            <person name="Sun Q."/>
            <person name="Mori K."/>
        </authorList>
    </citation>
    <scope>NUCLEOTIDE SEQUENCE [LARGE SCALE GENOMIC DNA]</scope>
    <source>
        <strain evidence="3 4">CECT 8286</strain>
    </source>
</reference>
<organism evidence="3 4">
    <name type="scientific">Formosa undariae</name>
    <dbReference type="NCBI Taxonomy" id="1325436"/>
    <lineage>
        <taxon>Bacteria</taxon>
        <taxon>Pseudomonadati</taxon>
        <taxon>Bacteroidota</taxon>
        <taxon>Flavobacteriia</taxon>
        <taxon>Flavobacteriales</taxon>
        <taxon>Flavobacteriaceae</taxon>
        <taxon>Formosa</taxon>
    </lineage>
</organism>
<dbReference type="InterPro" id="IPR052940">
    <property type="entry name" value="Carb_Esterase_6"/>
</dbReference>
<keyword evidence="1" id="KW-0378">Hydrolase</keyword>
<comment type="caution">
    <text evidence="3">The sequence shown here is derived from an EMBL/GenBank/DDBJ whole genome shotgun (WGS) entry which is preliminary data.</text>
</comment>